<feature type="transmembrane region" description="Helical" evidence="1">
    <location>
        <begin position="142"/>
        <end position="163"/>
    </location>
</feature>
<dbReference type="Proteomes" id="UP001501577">
    <property type="component" value="Unassembled WGS sequence"/>
</dbReference>
<dbReference type="InterPro" id="IPR004704">
    <property type="entry name" value="PTS_IID_man"/>
</dbReference>
<dbReference type="EMBL" id="BAAAXQ010000026">
    <property type="protein sequence ID" value="GAA3014835.1"/>
    <property type="molecule type" value="Genomic_DNA"/>
</dbReference>
<evidence type="ECO:0000256" key="1">
    <source>
        <dbReference type="SAM" id="Phobius"/>
    </source>
</evidence>
<name>A0ABP6KJY5_9ENTE</name>
<organism evidence="2 3">
    <name type="scientific">Tetragenococcus solitarius</name>
    <dbReference type="NCBI Taxonomy" id="71453"/>
    <lineage>
        <taxon>Bacteria</taxon>
        <taxon>Bacillati</taxon>
        <taxon>Bacillota</taxon>
        <taxon>Bacilli</taxon>
        <taxon>Lactobacillales</taxon>
        <taxon>Enterococcaceae</taxon>
        <taxon>Tetragenococcus</taxon>
    </lineage>
</organism>
<dbReference type="PANTHER" id="PTHR32502:SF23">
    <property type="entry name" value="TRANSPORT PROTEIN, PTS SYSTEM"/>
    <property type="match status" value="1"/>
</dbReference>
<dbReference type="Pfam" id="PF03613">
    <property type="entry name" value="EIID-AGA"/>
    <property type="match status" value="1"/>
</dbReference>
<dbReference type="PANTHER" id="PTHR32502">
    <property type="entry name" value="N-ACETYLGALACTOSAMINE PERMEASE II COMPONENT-RELATED"/>
    <property type="match status" value="1"/>
</dbReference>
<keyword evidence="1" id="KW-0472">Membrane</keyword>
<comment type="caution">
    <text evidence="2">The sequence shown here is derived from an EMBL/GenBank/DDBJ whole genome shotgun (WGS) entry which is preliminary data.</text>
</comment>
<keyword evidence="3" id="KW-1185">Reference proteome</keyword>
<dbReference type="InterPro" id="IPR050303">
    <property type="entry name" value="GatZ_KbaZ_carbometab"/>
</dbReference>
<feature type="transmembrane region" description="Helical" evidence="1">
    <location>
        <begin position="227"/>
        <end position="248"/>
    </location>
</feature>
<feature type="transmembrane region" description="Helical" evidence="1">
    <location>
        <begin position="254"/>
        <end position="273"/>
    </location>
</feature>
<protein>
    <submittedName>
        <fullName evidence="2">PTS system mannose/fructose/sorbose family transporter subunit IID</fullName>
    </submittedName>
</protein>
<evidence type="ECO:0000313" key="3">
    <source>
        <dbReference type="Proteomes" id="UP001501577"/>
    </source>
</evidence>
<keyword evidence="1" id="KW-0812">Transmembrane</keyword>
<sequence length="274" mass="30327">MMTKTSDNSTQITKKDLRKVFWRSFQMEFSWHYERQMNLAYAYAMIPILKKVYKTKEQMSESLKRSLEFFNTTPHIVTLILGINAAMEEENAEDENFDVSTIDSIKTSLMGPLAGIGDSFFWGTLRLIATGIGTSLALQGNILGPILFLLVFNVPHILLRYFATNWGYKLGTGFLKKIQENGMMQSLTFGAAIIGLMVVGGMTATLIDINLPLKIGSGENAVTLQSIFDDIVPNILNLGVFGAVYYMLKKEVNALVIILGMAVVGILGSLVGLF</sequence>
<evidence type="ECO:0000313" key="2">
    <source>
        <dbReference type="EMBL" id="GAA3014835.1"/>
    </source>
</evidence>
<proteinExistence type="predicted"/>
<dbReference type="PROSITE" id="PS51108">
    <property type="entry name" value="PTS_EIID"/>
    <property type="match status" value="1"/>
</dbReference>
<keyword evidence="1" id="KW-1133">Transmembrane helix</keyword>
<gene>
    <name evidence="2" type="ORF">GCM10019998_08630</name>
</gene>
<feature type="transmembrane region" description="Helical" evidence="1">
    <location>
        <begin position="183"/>
        <end position="207"/>
    </location>
</feature>
<accession>A0ABP6KJY5</accession>
<reference evidence="3" key="1">
    <citation type="journal article" date="2019" name="Int. J. Syst. Evol. Microbiol.">
        <title>The Global Catalogue of Microorganisms (GCM) 10K type strain sequencing project: providing services to taxonomists for standard genome sequencing and annotation.</title>
        <authorList>
            <consortium name="The Broad Institute Genomics Platform"/>
            <consortium name="The Broad Institute Genome Sequencing Center for Infectious Disease"/>
            <person name="Wu L."/>
            <person name="Ma J."/>
        </authorList>
    </citation>
    <scope>NUCLEOTIDE SEQUENCE [LARGE SCALE GENOMIC DNA]</scope>
    <source>
        <strain evidence="3">JCM 8736</strain>
    </source>
</reference>